<reference evidence="5 6" key="1">
    <citation type="journal article" date="2011" name="PLoS Pathog.">
        <title>Endophytic Life Strategies Decoded by Genome and Transcriptome Analyses of the Mutualistic Root Symbiont Piriformospora indica.</title>
        <authorList>
            <person name="Zuccaro A."/>
            <person name="Lahrmann U."/>
            <person name="Guldener U."/>
            <person name="Langen G."/>
            <person name="Pfiffi S."/>
            <person name="Biedenkopf D."/>
            <person name="Wong P."/>
            <person name="Samans B."/>
            <person name="Grimm C."/>
            <person name="Basiewicz M."/>
            <person name="Murat C."/>
            <person name="Martin F."/>
            <person name="Kogel K.H."/>
        </authorList>
    </citation>
    <scope>NUCLEOTIDE SEQUENCE [LARGE SCALE GENOMIC DNA]</scope>
    <source>
        <strain evidence="5 6">DSM 11827</strain>
    </source>
</reference>
<dbReference type="InterPro" id="IPR050904">
    <property type="entry name" value="Adhesion/Biosynth-related"/>
</dbReference>
<dbReference type="OrthoDB" id="14252at2759"/>
<evidence type="ECO:0000313" key="6">
    <source>
        <dbReference type="Proteomes" id="UP000007148"/>
    </source>
</evidence>
<dbReference type="HOGENOM" id="CLU_003373_0_0_1"/>
<keyword evidence="6" id="KW-1185">Reference proteome</keyword>
<feature type="chain" id="PRO_5003468661" description="FAS1 domain-containing protein" evidence="3">
    <location>
        <begin position="19"/>
        <end position="899"/>
    </location>
</feature>
<dbReference type="Gene3D" id="2.30.180.10">
    <property type="entry name" value="FAS1 domain"/>
    <property type="match status" value="5"/>
</dbReference>
<feature type="domain" description="FAS1" evidence="4">
    <location>
        <begin position="27"/>
        <end position="106"/>
    </location>
</feature>
<keyword evidence="2" id="KW-0472">Membrane</keyword>
<dbReference type="InParanoid" id="G4TCU0"/>
<dbReference type="InterPro" id="IPR036378">
    <property type="entry name" value="FAS1_dom_sf"/>
</dbReference>
<dbReference type="eggNOG" id="KOG1437">
    <property type="taxonomic scope" value="Eukaryota"/>
</dbReference>
<dbReference type="SUPFAM" id="SSF82153">
    <property type="entry name" value="FAS1 domain"/>
    <property type="match status" value="5"/>
</dbReference>
<dbReference type="AlphaFoldDB" id="G4TCU0"/>
<gene>
    <name evidence="5" type="ORF">PIIN_03026</name>
</gene>
<keyword evidence="2" id="KW-1133">Transmembrane helix</keyword>
<evidence type="ECO:0000259" key="4">
    <source>
        <dbReference type="PROSITE" id="PS50213"/>
    </source>
</evidence>
<dbReference type="EMBL" id="CAFZ01000047">
    <property type="protein sequence ID" value="CCA69126.1"/>
    <property type="molecule type" value="Genomic_DNA"/>
</dbReference>
<sequence>MRPVRLFAFLLGPLLVYGSQTPLNAYSTTLVDLLSADADYTQLLRLLQRTRLIPTLNKLNGSTLFAPTNDAVRRFSPWNEYLSLSDDALTDNINEQVRQTLLYHLLNYTLPSFPPKSDVETYRTLHFPRVKLEPPSKDPPPAPPWIPLPGGSLNNESQRLRAASRDGHAYVGVDAYGQSGISTAKDPVNGTNCMLIGIKDVIETPSSLAAIIRDTPSLSYLSKILPESQMDDLEKQPGLTVFLPEDDGWDELHPIIRLYLESPFAHADLKWILGMHMADGKLGYSTRFGDSTKLRTIEGNKLRINVTSDSILVSGAEVRQKDIYASNGVLHTVSNLLLPSGSLQLNAEKYLLALNCSTFVGLLRSVNLTSLVTDINAEYTILAPRDDVLEIAGGGNFPDEGTDELKRSLRYHFIPGKWRTDRLKDGALLETELIEVGLGGARQVLDVGLSSKLAMKSGGKGKKEIYFGGAGVIGEPIEIENTLIYLVSRPLTPPSDVLTTALPSLDLSTYLAAVFSTSLAETVKNLPKTTFLIPTNKAWERLGLVTSYLLMPTSKKDLESVVLHHTLDSVEYFSDLRNGTDRSFRTFEGTDVSVTRPSDDQGDIEVVFSGSGGWDGLQAKLDMRNRINTLTETGVLHQIDTLMIPRSVQVTLGKLVRAAGGGTMASLVTRAGFDWVLNGTAPPEDSEYAKYGQGVGWTLLVPRDEAWRDVNLTKLWDDADAVRNLVTQHLIPTFPPAKDDDKHHGGKKPRDNLNALVAADENAMPLNMYGQTHVTARSSFSSYGQISFMDKGDHFVVGITGARGTRGDEDWAKVMTWGRSTTSTGTHGQYSTKGGVIKIDRVLQPYTPRWWVRFGPPIAATLAVLFVILALGFTARWLYKRKESEPTYEPVGRDEEEDG</sequence>
<organism evidence="5 6">
    <name type="scientific">Serendipita indica (strain DSM 11827)</name>
    <name type="common">Root endophyte fungus</name>
    <name type="synonym">Piriformospora indica</name>
    <dbReference type="NCBI Taxonomy" id="1109443"/>
    <lineage>
        <taxon>Eukaryota</taxon>
        <taxon>Fungi</taxon>
        <taxon>Dikarya</taxon>
        <taxon>Basidiomycota</taxon>
        <taxon>Agaricomycotina</taxon>
        <taxon>Agaricomycetes</taxon>
        <taxon>Sebacinales</taxon>
        <taxon>Serendipitaceae</taxon>
        <taxon>Serendipita</taxon>
    </lineage>
</organism>
<feature type="domain" description="FAS1" evidence="4">
    <location>
        <begin position="205"/>
        <end position="337"/>
    </location>
</feature>
<proteinExistence type="predicted"/>
<evidence type="ECO:0000256" key="3">
    <source>
        <dbReference type="SAM" id="SignalP"/>
    </source>
</evidence>
<keyword evidence="3" id="KW-0732">Signal</keyword>
<feature type="region of interest" description="Disordered" evidence="1">
    <location>
        <begin position="131"/>
        <end position="153"/>
    </location>
</feature>
<dbReference type="GO" id="GO:0005615">
    <property type="term" value="C:extracellular space"/>
    <property type="evidence" value="ECO:0007669"/>
    <property type="project" value="TreeGrafter"/>
</dbReference>
<dbReference type="PANTHER" id="PTHR10900:SF77">
    <property type="entry name" value="FI19380P1"/>
    <property type="match status" value="1"/>
</dbReference>
<feature type="domain" description="FAS1" evidence="4">
    <location>
        <begin position="343"/>
        <end position="491"/>
    </location>
</feature>
<evidence type="ECO:0000313" key="5">
    <source>
        <dbReference type="EMBL" id="CCA69126.1"/>
    </source>
</evidence>
<dbReference type="OMA" id="PPYPPWM"/>
<dbReference type="Pfam" id="PF02469">
    <property type="entry name" value="Fasciclin"/>
    <property type="match status" value="4"/>
</dbReference>
<dbReference type="InterPro" id="IPR000782">
    <property type="entry name" value="FAS1_domain"/>
</dbReference>
<comment type="caution">
    <text evidence="5">The sequence shown here is derived from an EMBL/GenBank/DDBJ whole genome shotgun (WGS) entry which is preliminary data.</text>
</comment>
<feature type="compositionally biased region" description="Pro residues" evidence="1">
    <location>
        <begin position="137"/>
        <end position="147"/>
    </location>
</feature>
<dbReference type="SMART" id="SM00554">
    <property type="entry name" value="FAS1"/>
    <property type="match status" value="5"/>
</dbReference>
<feature type="domain" description="FAS1" evidence="4">
    <location>
        <begin position="494"/>
        <end position="643"/>
    </location>
</feature>
<evidence type="ECO:0000256" key="2">
    <source>
        <dbReference type="SAM" id="Phobius"/>
    </source>
</evidence>
<keyword evidence="2" id="KW-0812">Transmembrane</keyword>
<name>G4TCU0_SERID</name>
<feature type="signal peptide" evidence="3">
    <location>
        <begin position="1"/>
        <end position="18"/>
    </location>
</feature>
<dbReference type="PANTHER" id="PTHR10900">
    <property type="entry name" value="PERIOSTIN-RELATED"/>
    <property type="match status" value="1"/>
</dbReference>
<dbReference type="FunCoup" id="G4TCU0">
    <property type="interactions" value="17"/>
</dbReference>
<protein>
    <recommendedName>
        <fullName evidence="4">FAS1 domain-containing protein</fullName>
    </recommendedName>
</protein>
<feature type="transmembrane region" description="Helical" evidence="2">
    <location>
        <begin position="858"/>
        <end position="879"/>
    </location>
</feature>
<evidence type="ECO:0000256" key="1">
    <source>
        <dbReference type="SAM" id="MobiDB-lite"/>
    </source>
</evidence>
<dbReference type="STRING" id="1109443.G4TCU0"/>
<dbReference type="PROSITE" id="PS50213">
    <property type="entry name" value="FAS1"/>
    <property type="match status" value="4"/>
</dbReference>
<dbReference type="Proteomes" id="UP000007148">
    <property type="component" value="Unassembled WGS sequence"/>
</dbReference>
<accession>G4TCU0</accession>